<evidence type="ECO:0000313" key="2">
    <source>
        <dbReference type="Proteomes" id="UP001519460"/>
    </source>
</evidence>
<evidence type="ECO:0000313" key="1">
    <source>
        <dbReference type="EMBL" id="KAK7501968.1"/>
    </source>
</evidence>
<gene>
    <name evidence="1" type="ORF">BaRGS_00006720</name>
</gene>
<name>A0ABD0LR45_9CAEN</name>
<proteinExistence type="predicted"/>
<organism evidence="1 2">
    <name type="scientific">Batillaria attramentaria</name>
    <dbReference type="NCBI Taxonomy" id="370345"/>
    <lineage>
        <taxon>Eukaryota</taxon>
        <taxon>Metazoa</taxon>
        <taxon>Spiralia</taxon>
        <taxon>Lophotrochozoa</taxon>
        <taxon>Mollusca</taxon>
        <taxon>Gastropoda</taxon>
        <taxon>Caenogastropoda</taxon>
        <taxon>Sorbeoconcha</taxon>
        <taxon>Cerithioidea</taxon>
        <taxon>Batillariidae</taxon>
        <taxon>Batillaria</taxon>
    </lineage>
</organism>
<sequence>MSTEIRASVSSAVLSCAIRRQRRQRNLSRHFSATQCKYEGLLSLCSFWENYCWSPFACSCGSCTRTLLITQCKRPVRQLLQPMVACLRCVTKLGEKET</sequence>
<reference evidence="1 2" key="1">
    <citation type="journal article" date="2023" name="Sci. Data">
        <title>Genome assembly of the Korean intertidal mud-creeper Batillaria attramentaria.</title>
        <authorList>
            <person name="Patra A.K."/>
            <person name="Ho P.T."/>
            <person name="Jun S."/>
            <person name="Lee S.J."/>
            <person name="Kim Y."/>
            <person name="Won Y.J."/>
        </authorList>
    </citation>
    <scope>NUCLEOTIDE SEQUENCE [LARGE SCALE GENOMIC DNA]</scope>
    <source>
        <strain evidence="1">Wonlab-2016</strain>
    </source>
</reference>
<keyword evidence="2" id="KW-1185">Reference proteome</keyword>
<dbReference type="EMBL" id="JACVVK020000028">
    <property type="protein sequence ID" value="KAK7501968.1"/>
    <property type="molecule type" value="Genomic_DNA"/>
</dbReference>
<accession>A0ABD0LR45</accession>
<comment type="caution">
    <text evidence="1">The sequence shown here is derived from an EMBL/GenBank/DDBJ whole genome shotgun (WGS) entry which is preliminary data.</text>
</comment>
<dbReference type="AlphaFoldDB" id="A0ABD0LR45"/>
<protein>
    <submittedName>
        <fullName evidence="1">Uncharacterized protein</fullName>
    </submittedName>
</protein>
<dbReference type="Proteomes" id="UP001519460">
    <property type="component" value="Unassembled WGS sequence"/>
</dbReference>